<proteinExistence type="predicted"/>
<feature type="transmembrane region" description="Helical" evidence="1">
    <location>
        <begin position="124"/>
        <end position="146"/>
    </location>
</feature>
<dbReference type="RefSeq" id="WP_023930142.1">
    <property type="nucleotide sequence ID" value="NZ_KI669458.1"/>
</dbReference>
<feature type="transmembrane region" description="Helical" evidence="1">
    <location>
        <begin position="158"/>
        <end position="179"/>
    </location>
</feature>
<sequence length="245" mass="26584">MSVRVVLGYGAIFVIYVLGFFLLLGGQWLKQNFEIVSFEQILFHLQFPLLDTDSSIARYFIRAVVIPSLLLALGCVLAPSFVRFLRAYKEARLGFALGATGGFVGFVLFVLAKEPSFGSFSVVLLAFAKRVLLPAVLASVVSVYGLRAYRACVARYGWRLSFGLVAQGGLACAVLMLAANVANNKFHITAYFAKGAQEWGSLYEQHYSLPILDSRLESSKAQNLIVILAESLESTFSNGGGGGTT</sequence>
<dbReference type="PATRIC" id="fig|1357399.3.peg.1236"/>
<dbReference type="STRING" id="1357399.HMPREF2087_01179"/>
<keyword evidence="3" id="KW-1185">Reference proteome</keyword>
<dbReference type="OrthoDB" id="9760224at2"/>
<comment type="caution">
    <text evidence="2">The sequence shown here is derived from an EMBL/GenBank/DDBJ whole genome shotgun (WGS) entry which is preliminary data.</text>
</comment>
<keyword evidence="1" id="KW-0812">Transmembrane</keyword>
<organism evidence="2 3">
    <name type="scientific">Helicobacter canis NCTC 12740</name>
    <dbReference type="NCBI Taxonomy" id="1357399"/>
    <lineage>
        <taxon>Bacteria</taxon>
        <taxon>Pseudomonadati</taxon>
        <taxon>Campylobacterota</taxon>
        <taxon>Epsilonproteobacteria</taxon>
        <taxon>Campylobacterales</taxon>
        <taxon>Helicobacteraceae</taxon>
        <taxon>Helicobacter</taxon>
    </lineage>
</organism>
<gene>
    <name evidence="2" type="ORF">HMPREF2087_01179</name>
</gene>
<keyword evidence="1" id="KW-0472">Membrane</keyword>
<dbReference type="AlphaFoldDB" id="V8CHE5"/>
<evidence type="ECO:0000313" key="3">
    <source>
        <dbReference type="Proteomes" id="UP000018688"/>
    </source>
</evidence>
<dbReference type="EMBL" id="AZJJ01000002">
    <property type="protein sequence ID" value="ETD26789.1"/>
    <property type="molecule type" value="Genomic_DNA"/>
</dbReference>
<name>V8CHE5_9HELI</name>
<protein>
    <submittedName>
        <fullName evidence="2">Uncharacterized protein</fullName>
    </submittedName>
</protein>
<reference evidence="2 3" key="1">
    <citation type="submission" date="2013-10" db="EMBL/GenBank/DDBJ databases">
        <title>The Genome Sequence of Helicobacter canis NCTC 12740.</title>
        <authorList>
            <consortium name="The Broad Institute Genomics Platform"/>
            <person name="Earl A."/>
            <person name="Fox J.G."/>
            <person name="Shen Z."/>
            <person name="Young S.K."/>
            <person name="Zeng Q."/>
            <person name="Gargeya S."/>
            <person name="Fitzgerald M."/>
            <person name="Abouelleil A."/>
            <person name="Alvarado L."/>
            <person name="Chapman S.B."/>
            <person name="Gainer-Dewar J."/>
            <person name="Goldberg J."/>
            <person name="Griggs A."/>
            <person name="Gujja S."/>
            <person name="Hansen M."/>
            <person name="Howarth C."/>
            <person name="Imamovic A."/>
            <person name="Ireland A."/>
            <person name="Larimer J."/>
            <person name="McCowan C."/>
            <person name="Murphy C."/>
            <person name="Pearson M."/>
            <person name="Poon T.W."/>
            <person name="Priest M."/>
            <person name="Roberts A."/>
            <person name="Saif S."/>
            <person name="Shea T."/>
            <person name="Sykes S."/>
            <person name="Wortman J."/>
            <person name="Nusbaum C."/>
            <person name="Birren B."/>
        </authorList>
    </citation>
    <scope>NUCLEOTIDE SEQUENCE [LARGE SCALE GENOMIC DNA]</scope>
    <source>
        <strain evidence="2 3">NCTC 12740</strain>
    </source>
</reference>
<accession>V8CHE5</accession>
<evidence type="ECO:0000313" key="2">
    <source>
        <dbReference type="EMBL" id="ETD26789.1"/>
    </source>
</evidence>
<dbReference type="HOGENOM" id="CLU_1132367_0_0_7"/>
<feature type="transmembrane region" description="Helical" evidence="1">
    <location>
        <begin position="7"/>
        <end position="29"/>
    </location>
</feature>
<feature type="transmembrane region" description="Helical" evidence="1">
    <location>
        <begin position="93"/>
        <end position="112"/>
    </location>
</feature>
<dbReference type="Proteomes" id="UP000018688">
    <property type="component" value="Unassembled WGS sequence"/>
</dbReference>
<feature type="transmembrane region" description="Helical" evidence="1">
    <location>
        <begin position="59"/>
        <end position="81"/>
    </location>
</feature>
<evidence type="ECO:0000256" key="1">
    <source>
        <dbReference type="SAM" id="Phobius"/>
    </source>
</evidence>
<keyword evidence="1" id="KW-1133">Transmembrane helix</keyword>